<dbReference type="GO" id="GO:0005829">
    <property type="term" value="C:cytosol"/>
    <property type="evidence" value="ECO:0007669"/>
    <property type="project" value="TreeGrafter"/>
</dbReference>
<dbReference type="CDD" id="cd00448">
    <property type="entry name" value="YjgF_YER057c_UK114_family"/>
    <property type="match status" value="1"/>
</dbReference>
<dbReference type="GO" id="GO:0019239">
    <property type="term" value="F:deaminase activity"/>
    <property type="evidence" value="ECO:0007669"/>
    <property type="project" value="TreeGrafter"/>
</dbReference>
<dbReference type="Proteomes" id="UP001056323">
    <property type="component" value="Chromosome"/>
</dbReference>
<organism evidence="3 4">
    <name type="scientific">Candidatus Blochmanniella camponoti</name>
    <dbReference type="NCBI Taxonomy" id="108080"/>
    <lineage>
        <taxon>Bacteria</taxon>
        <taxon>Pseudomonadati</taxon>
        <taxon>Pseudomonadota</taxon>
        <taxon>Gammaproteobacteria</taxon>
        <taxon>Enterobacterales</taxon>
        <taxon>Enterobacteriaceae</taxon>
        <taxon>ant endosymbionts</taxon>
        <taxon>Candidatus Blochmanniella</taxon>
    </lineage>
</organism>
<accession>A0AAE9I5T3</accession>
<gene>
    <name evidence="3" type="ORF">M9394_01740</name>
</gene>
<dbReference type="PANTHER" id="PTHR11803">
    <property type="entry name" value="2-IMINOBUTANOATE/2-IMINOPROPANOATE DEAMINASE RIDA"/>
    <property type="match status" value="1"/>
</dbReference>
<dbReference type="InterPro" id="IPR019897">
    <property type="entry name" value="RidA_CS"/>
</dbReference>
<dbReference type="FunFam" id="3.30.1330.40:FF:000001">
    <property type="entry name" value="L-PSP family endoribonuclease"/>
    <property type="match status" value="1"/>
</dbReference>
<dbReference type="InterPro" id="IPR035959">
    <property type="entry name" value="RutC-like_sf"/>
</dbReference>
<dbReference type="SUPFAM" id="SSF55298">
    <property type="entry name" value="YjgF-like"/>
    <property type="match status" value="1"/>
</dbReference>
<dbReference type="RefSeq" id="WP_250249772.1">
    <property type="nucleotide sequence ID" value="NZ_CP097751.1"/>
</dbReference>
<dbReference type="InterPro" id="IPR006175">
    <property type="entry name" value="YjgF/YER057c/UK114"/>
</dbReference>
<sequence length="133" mass="14950">MLHVINTKKSPMPLGPYVQAIDIGNIIFVSGQIGMHPDTNIIPDNIYDQTYQSLENIKNIIETAGLQINNIIKTTLFIIDIKDIPTINGSYMKFFHSSSFHEDIILPTRSCVEVSRLPKNAKIEIEAIATRIL</sequence>
<comment type="subunit">
    <text evidence="2">Homotrimer.</text>
</comment>
<dbReference type="NCBIfam" id="TIGR00004">
    <property type="entry name" value="Rid family detoxifying hydrolase"/>
    <property type="match status" value="1"/>
</dbReference>
<protein>
    <submittedName>
        <fullName evidence="3">Rid family detoxifying hydrolase</fullName>
    </submittedName>
</protein>
<evidence type="ECO:0000313" key="4">
    <source>
        <dbReference type="Proteomes" id="UP001056323"/>
    </source>
</evidence>
<dbReference type="Gene3D" id="3.30.1330.40">
    <property type="entry name" value="RutC-like"/>
    <property type="match status" value="1"/>
</dbReference>
<evidence type="ECO:0000313" key="3">
    <source>
        <dbReference type="EMBL" id="URJ27284.1"/>
    </source>
</evidence>
<dbReference type="PANTHER" id="PTHR11803:SF39">
    <property type="entry name" value="2-IMINOBUTANOATE_2-IMINOPROPANOATE DEAMINASE"/>
    <property type="match status" value="1"/>
</dbReference>
<dbReference type="InterPro" id="IPR006056">
    <property type="entry name" value="RidA"/>
</dbReference>
<dbReference type="KEGG" id="bhb:M9394_01740"/>
<dbReference type="PROSITE" id="PS01094">
    <property type="entry name" value="UPF0076"/>
    <property type="match status" value="1"/>
</dbReference>
<proteinExistence type="inferred from homology"/>
<dbReference type="EMBL" id="CP097751">
    <property type="protein sequence ID" value="URJ27284.1"/>
    <property type="molecule type" value="Genomic_DNA"/>
</dbReference>
<name>A0AAE9I5T3_9ENTR</name>
<reference evidence="3" key="1">
    <citation type="submission" date="2022-05" db="EMBL/GenBank/DDBJ databases">
        <title>Impact of host demography and evolutionary history on endosymbiont molecular evolution: a test in carpenter ants (Genus Camponotus) and their Blochmannia endosymbionts.</title>
        <authorList>
            <person name="Manthey J.D."/>
            <person name="Giron J.C."/>
            <person name="Hruska J.P."/>
        </authorList>
    </citation>
    <scope>NUCLEOTIDE SEQUENCE</scope>
    <source>
        <strain evidence="3">C-049</strain>
    </source>
</reference>
<keyword evidence="3" id="KW-0378">Hydrolase</keyword>
<dbReference type="Pfam" id="PF01042">
    <property type="entry name" value="Ribonuc_L-PSP"/>
    <property type="match status" value="1"/>
</dbReference>
<evidence type="ECO:0000256" key="1">
    <source>
        <dbReference type="ARBA" id="ARBA00010552"/>
    </source>
</evidence>
<evidence type="ECO:0000256" key="2">
    <source>
        <dbReference type="ARBA" id="ARBA00011233"/>
    </source>
</evidence>
<comment type="similarity">
    <text evidence="1">Belongs to the RutC family.</text>
</comment>
<dbReference type="AlphaFoldDB" id="A0AAE9I5T3"/>